<evidence type="ECO:0000259" key="1">
    <source>
        <dbReference type="Pfam" id="PF01979"/>
    </source>
</evidence>
<dbReference type="SUPFAM" id="SSF51338">
    <property type="entry name" value="Composite domain of metallo-dependent hydrolases"/>
    <property type="match status" value="1"/>
</dbReference>
<dbReference type="EMBL" id="JBHTON010000003">
    <property type="protein sequence ID" value="MFD1483883.1"/>
    <property type="molecule type" value="Genomic_DNA"/>
</dbReference>
<organism evidence="2 3">
    <name type="scientific">Lacticaseibacillus baoqingensis</name>
    <dbReference type="NCBI Taxonomy" id="2486013"/>
    <lineage>
        <taxon>Bacteria</taxon>
        <taxon>Bacillati</taxon>
        <taxon>Bacillota</taxon>
        <taxon>Bacilli</taxon>
        <taxon>Lactobacillales</taxon>
        <taxon>Lactobacillaceae</taxon>
        <taxon>Lacticaseibacillus</taxon>
    </lineage>
</organism>
<evidence type="ECO:0000313" key="2">
    <source>
        <dbReference type="EMBL" id="MFD1483883.1"/>
    </source>
</evidence>
<accession>A0ABW4E434</accession>
<sequence length="400" mass="42937">MATIYMNCTLWHGDDQAAQANAWFAVADGKITATGTGKAAQQPGDTIVDLGGQFVMPGLMNAHVHLSMDPYGATMTNQSETAVALRAVQNLRLLLHAGVTTVRDCGCPFNTDIKLKALRPTLGEPLPDIVASGRPMSMTGGHGDFVEGDNGETNMSYLVDSPDEMRKAVRTAFKIGADNIKVMATGGVMSPNDQIDDTALTVAEMQVATTEAHNKHRTVAAHAQGHKGIQNALDAGVDSIEHGIYVDSDQVAYMAAHDIYLVPTLNAPVAISRYGRETLPDYMSRKNDQVKDDFFTHLRMVFQSPVKVVVGTDGGTPFNSFDKGTAEEMALWVDECGATPRQALLGATKYASELLRQTDRGSLTAGQAADFIVLKADPFQDIHAVAQVDKGVFKNGQQIQ</sequence>
<dbReference type="PANTHER" id="PTHR43135:SF3">
    <property type="entry name" value="ALPHA-D-RIBOSE 1-METHYLPHOSPHONATE 5-TRIPHOSPHATE DIPHOSPHATASE"/>
    <property type="match status" value="1"/>
</dbReference>
<dbReference type="Pfam" id="PF01979">
    <property type="entry name" value="Amidohydro_1"/>
    <property type="match status" value="1"/>
</dbReference>
<protein>
    <submittedName>
        <fullName evidence="2">Amidohydrolase family protein</fullName>
    </submittedName>
</protein>
<dbReference type="InterPro" id="IPR032466">
    <property type="entry name" value="Metal_Hydrolase"/>
</dbReference>
<dbReference type="RefSeq" id="WP_125748898.1">
    <property type="nucleotide sequence ID" value="NZ_JBHTON010000003.1"/>
</dbReference>
<evidence type="ECO:0000313" key="3">
    <source>
        <dbReference type="Proteomes" id="UP001597252"/>
    </source>
</evidence>
<dbReference type="Gene3D" id="3.20.20.140">
    <property type="entry name" value="Metal-dependent hydrolases"/>
    <property type="match status" value="1"/>
</dbReference>
<name>A0ABW4E434_9LACO</name>
<gene>
    <name evidence="2" type="ORF">ACFQ5J_01295</name>
</gene>
<comment type="caution">
    <text evidence="2">The sequence shown here is derived from an EMBL/GenBank/DDBJ whole genome shotgun (WGS) entry which is preliminary data.</text>
</comment>
<dbReference type="InterPro" id="IPR006680">
    <property type="entry name" value="Amidohydro-rel"/>
</dbReference>
<dbReference type="InterPro" id="IPR011059">
    <property type="entry name" value="Metal-dep_hydrolase_composite"/>
</dbReference>
<dbReference type="PANTHER" id="PTHR43135">
    <property type="entry name" value="ALPHA-D-RIBOSE 1-METHYLPHOSPHONATE 5-TRIPHOSPHATE DIPHOSPHATASE"/>
    <property type="match status" value="1"/>
</dbReference>
<dbReference type="SUPFAM" id="SSF51556">
    <property type="entry name" value="Metallo-dependent hydrolases"/>
    <property type="match status" value="1"/>
</dbReference>
<keyword evidence="3" id="KW-1185">Reference proteome</keyword>
<reference evidence="3" key="1">
    <citation type="journal article" date="2019" name="Int. J. Syst. Evol. Microbiol.">
        <title>The Global Catalogue of Microorganisms (GCM) 10K type strain sequencing project: providing services to taxonomists for standard genome sequencing and annotation.</title>
        <authorList>
            <consortium name="The Broad Institute Genomics Platform"/>
            <consortium name="The Broad Institute Genome Sequencing Center for Infectious Disease"/>
            <person name="Wu L."/>
            <person name="Ma J."/>
        </authorList>
    </citation>
    <scope>NUCLEOTIDE SEQUENCE [LARGE SCALE GENOMIC DNA]</scope>
    <source>
        <strain evidence="3">CCM 8903</strain>
    </source>
</reference>
<dbReference type="InterPro" id="IPR057744">
    <property type="entry name" value="OTAase-like"/>
</dbReference>
<dbReference type="Gene3D" id="2.30.40.10">
    <property type="entry name" value="Urease, subunit C, domain 1"/>
    <property type="match status" value="1"/>
</dbReference>
<dbReference type="InterPro" id="IPR051781">
    <property type="entry name" value="Metallo-dep_Hydrolase"/>
</dbReference>
<proteinExistence type="predicted"/>
<dbReference type="CDD" id="cd01299">
    <property type="entry name" value="Met_dep_hydrolase_A"/>
    <property type="match status" value="1"/>
</dbReference>
<dbReference type="Proteomes" id="UP001597252">
    <property type="component" value="Unassembled WGS sequence"/>
</dbReference>
<feature type="domain" description="Amidohydrolase-related" evidence="1">
    <location>
        <begin position="54"/>
        <end position="397"/>
    </location>
</feature>